<dbReference type="EnsemblPlants" id="Zm00001eb357680_T001">
    <property type="protein sequence ID" value="Zm00001eb357680_P001"/>
    <property type="gene ID" value="Zm00001eb357680"/>
</dbReference>
<dbReference type="Gene3D" id="3.40.50.1440">
    <property type="entry name" value="Tubulin/FtsZ, GTPase domain"/>
    <property type="match status" value="1"/>
</dbReference>
<comment type="similarity">
    <text evidence="1">Belongs to the tubulin family.</text>
</comment>
<reference evidence="6" key="3">
    <citation type="submission" date="2021-05" db="UniProtKB">
        <authorList>
            <consortium name="EnsemblPlants"/>
        </authorList>
    </citation>
    <scope>IDENTIFICATION</scope>
    <source>
        <strain evidence="6">cv. B73</strain>
    </source>
</reference>
<keyword evidence="2" id="KW-0493">Microtubule</keyword>
<evidence type="ECO:0000256" key="3">
    <source>
        <dbReference type="ARBA" id="ARBA00022741"/>
    </source>
</evidence>
<organism evidence="6 7">
    <name type="scientific">Zea mays</name>
    <name type="common">Maize</name>
    <dbReference type="NCBI Taxonomy" id="4577"/>
    <lineage>
        <taxon>Eukaryota</taxon>
        <taxon>Viridiplantae</taxon>
        <taxon>Streptophyta</taxon>
        <taxon>Embryophyta</taxon>
        <taxon>Tracheophyta</taxon>
        <taxon>Spermatophyta</taxon>
        <taxon>Magnoliopsida</taxon>
        <taxon>Liliopsida</taxon>
        <taxon>Poales</taxon>
        <taxon>Poaceae</taxon>
        <taxon>PACMAD clade</taxon>
        <taxon>Panicoideae</taxon>
        <taxon>Andropogonodae</taxon>
        <taxon>Andropogoneae</taxon>
        <taxon>Tripsacinae</taxon>
        <taxon>Zea</taxon>
    </lineage>
</organism>
<evidence type="ECO:0000313" key="6">
    <source>
        <dbReference type="EnsemblPlants" id="Zm00001eb357680_P001"/>
    </source>
</evidence>
<dbReference type="Gene3D" id="2.40.37.10">
    <property type="entry name" value="Lyase, Ornithine Decarboxylase, Chain A, domain 1"/>
    <property type="match status" value="1"/>
</dbReference>
<dbReference type="InterPro" id="IPR003008">
    <property type="entry name" value="Tubulin_FtsZ_GTPase"/>
</dbReference>
<proteinExistence type="evidence at protein level"/>
<dbReference type="GO" id="GO:0005874">
    <property type="term" value="C:microtubule"/>
    <property type="evidence" value="ECO:0007669"/>
    <property type="project" value="UniProtKB-KW"/>
</dbReference>
<dbReference type="GO" id="GO:0005525">
    <property type="term" value="F:GTP binding"/>
    <property type="evidence" value="ECO:0007669"/>
    <property type="project" value="UniProtKB-KW"/>
</dbReference>
<dbReference type="InterPro" id="IPR036525">
    <property type="entry name" value="Tubulin/FtsZ_GTPase_sf"/>
</dbReference>
<evidence type="ECO:0007829" key="8">
    <source>
        <dbReference type="PeptideAtlas" id="A0A804QTN3"/>
    </source>
</evidence>
<keyword evidence="3" id="KW-0547">Nucleotide-binding</keyword>
<evidence type="ECO:0000256" key="1">
    <source>
        <dbReference type="ARBA" id="ARBA00009636"/>
    </source>
</evidence>
<evidence type="ECO:0000256" key="2">
    <source>
        <dbReference type="ARBA" id="ARBA00022701"/>
    </source>
</evidence>
<keyword evidence="8" id="KW-1267">Proteomics identification</keyword>
<dbReference type="PANTHER" id="PTHR31515">
    <property type="entry name" value="TRANSMEMBRANE PROTEIN-RELATED"/>
    <property type="match status" value="1"/>
</dbReference>
<dbReference type="GO" id="GO:0003824">
    <property type="term" value="F:catalytic activity"/>
    <property type="evidence" value="ECO:0007669"/>
    <property type="project" value="InterPro"/>
</dbReference>
<dbReference type="Gramene" id="Zm00001eb357680_T001">
    <property type="protein sequence ID" value="Zm00001eb357680_P001"/>
    <property type="gene ID" value="Zm00001eb357680"/>
</dbReference>
<dbReference type="AlphaFoldDB" id="A0A804QTN3"/>
<evidence type="ECO:0000313" key="7">
    <source>
        <dbReference type="Proteomes" id="UP000007305"/>
    </source>
</evidence>
<reference evidence="7" key="1">
    <citation type="journal article" date="2009" name="Science">
        <title>The B73 maize genome: complexity, diversity, and dynamics.</title>
        <authorList>
            <person name="Schnable P.S."/>
            <person name="Ware D."/>
            <person name="Fulton R.S."/>
            <person name="Stein J.C."/>
            <person name="Wei F."/>
            <person name="Pasternak S."/>
            <person name="Liang C."/>
            <person name="Zhang J."/>
            <person name="Fulton L."/>
            <person name="Graves T.A."/>
            <person name="Minx P."/>
            <person name="Reily A.D."/>
            <person name="Courtney L."/>
            <person name="Kruchowski S.S."/>
            <person name="Tomlinson C."/>
            <person name="Strong C."/>
            <person name="Delehaunty K."/>
            <person name="Fronick C."/>
            <person name="Courtney B."/>
            <person name="Rock S.M."/>
            <person name="Belter E."/>
            <person name="Du F."/>
            <person name="Kim K."/>
            <person name="Abbott R.M."/>
            <person name="Cotton M."/>
            <person name="Levy A."/>
            <person name="Marchetto P."/>
            <person name="Ochoa K."/>
            <person name="Jackson S.M."/>
            <person name="Gillam B."/>
            <person name="Chen W."/>
            <person name="Yan L."/>
            <person name="Higginbotham J."/>
            <person name="Cardenas M."/>
            <person name="Waligorski J."/>
            <person name="Applebaum E."/>
            <person name="Phelps L."/>
            <person name="Falcone J."/>
            <person name="Kanchi K."/>
            <person name="Thane T."/>
            <person name="Scimone A."/>
            <person name="Thane N."/>
            <person name="Henke J."/>
            <person name="Wang T."/>
            <person name="Ruppert J."/>
            <person name="Shah N."/>
            <person name="Rotter K."/>
            <person name="Hodges J."/>
            <person name="Ingenthron E."/>
            <person name="Cordes M."/>
            <person name="Kohlberg S."/>
            <person name="Sgro J."/>
            <person name="Delgado B."/>
            <person name="Mead K."/>
            <person name="Chinwalla A."/>
            <person name="Leonard S."/>
            <person name="Crouse K."/>
            <person name="Collura K."/>
            <person name="Kudrna D."/>
            <person name="Currie J."/>
            <person name="He R."/>
            <person name="Angelova A."/>
            <person name="Rajasekar S."/>
            <person name="Mueller T."/>
            <person name="Lomeli R."/>
            <person name="Scara G."/>
            <person name="Ko A."/>
            <person name="Delaney K."/>
            <person name="Wissotski M."/>
            <person name="Lopez G."/>
            <person name="Campos D."/>
            <person name="Braidotti M."/>
            <person name="Ashley E."/>
            <person name="Golser W."/>
            <person name="Kim H."/>
            <person name="Lee S."/>
            <person name="Lin J."/>
            <person name="Dujmic Z."/>
            <person name="Kim W."/>
            <person name="Talag J."/>
            <person name="Zuccolo A."/>
            <person name="Fan C."/>
            <person name="Sebastian A."/>
            <person name="Kramer M."/>
            <person name="Spiegel L."/>
            <person name="Nascimento L."/>
            <person name="Zutavern T."/>
            <person name="Miller B."/>
            <person name="Ambroise C."/>
            <person name="Muller S."/>
            <person name="Spooner W."/>
            <person name="Narechania A."/>
            <person name="Ren L."/>
            <person name="Wei S."/>
            <person name="Kumari S."/>
            <person name="Faga B."/>
            <person name="Levy M.J."/>
            <person name="McMahan L."/>
            <person name="Van Buren P."/>
            <person name="Vaughn M.W."/>
            <person name="Ying K."/>
            <person name="Yeh C.-T."/>
            <person name="Emrich S.J."/>
            <person name="Jia Y."/>
            <person name="Kalyanaraman A."/>
            <person name="Hsia A.-P."/>
            <person name="Barbazuk W.B."/>
            <person name="Baucom R.S."/>
            <person name="Brutnell T.P."/>
            <person name="Carpita N.C."/>
            <person name="Chaparro C."/>
            <person name="Chia J.-M."/>
            <person name="Deragon J.-M."/>
            <person name="Estill J.C."/>
            <person name="Fu Y."/>
            <person name="Jeddeloh J.A."/>
            <person name="Han Y."/>
            <person name="Lee H."/>
            <person name="Li P."/>
            <person name="Lisch D.R."/>
            <person name="Liu S."/>
            <person name="Liu Z."/>
            <person name="Nagel D.H."/>
            <person name="McCann M.C."/>
            <person name="SanMiguel P."/>
            <person name="Myers A.M."/>
            <person name="Nettleton D."/>
            <person name="Nguyen J."/>
            <person name="Penning B.W."/>
            <person name="Ponnala L."/>
            <person name="Schneider K.L."/>
            <person name="Schwartz D.C."/>
            <person name="Sharma A."/>
            <person name="Soderlund C."/>
            <person name="Springer N.M."/>
            <person name="Sun Q."/>
            <person name="Wang H."/>
            <person name="Waterman M."/>
            <person name="Westerman R."/>
            <person name="Wolfgruber T.K."/>
            <person name="Yang L."/>
            <person name="Yu Y."/>
            <person name="Zhang L."/>
            <person name="Zhou S."/>
            <person name="Zhu Q."/>
            <person name="Bennetzen J.L."/>
            <person name="Dawe R.K."/>
            <person name="Jiang J."/>
            <person name="Jiang N."/>
            <person name="Presting G.G."/>
            <person name="Wessler S.R."/>
            <person name="Aluru S."/>
            <person name="Martienssen R.A."/>
            <person name="Clifton S.W."/>
            <person name="McCombie W.R."/>
            <person name="Wing R.A."/>
            <person name="Wilson R.K."/>
        </authorList>
    </citation>
    <scope>NUCLEOTIDE SEQUENCE [LARGE SCALE GENOMIC DNA]</scope>
    <source>
        <strain evidence="7">cv. B73</strain>
    </source>
</reference>
<keyword evidence="7" id="KW-1185">Reference proteome</keyword>
<name>A0A804QTN3_MAIZE</name>
<dbReference type="InterPro" id="IPR017975">
    <property type="entry name" value="Tubulin_CS"/>
</dbReference>
<dbReference type="InterPro" id="IPR009006">
    <property type="entry name" value="Ala_racemase/Decarboxylase_C"/>
</dbReference>
<dbReference type="PANTHER" id="PTHR31515:SF2">
    <property type="entry name" value="TRANSMEMBRANE PROTEIN"/>
    <property type="match status" value="1"/>
</dbReference>
<reference evidence="6" key="2">
    <citation type="submission" date="2019-07" db="EMBL/GenBank/DDBJ databases">
        <authorList>
            <person name="Seetharam A."/>
            <person name="Woodhouse M."/>
            <person name="Cannon E."/>
        </authorList>
    </citation>
    <scope>NUCLEOTIDE SEQUENCE [LARGE SCALE GENOMIC DNA]</scope>
    <source>
        <strain evidence="6">cv. B73</strain>
    </source>
</reference>
<sequence>MHRPPSPVLVIARVHNHHVIAVVNAPTSFPRKAPTPGPWSFFLPEFVAPIRLPADGTHRRLRSRTRRTYLHTDKDGEQPGVDGVLSNLTCDSDNKVSEFIGRRHSLSLHELPTHTTRGYYLGMFLGGSADTISHHLWAADGRIYLIGGYRTSTPLRRHHAGSREHICNIANYLSLAEVDSIYLPVPVNFIFIGFDGNGRHELKLGPEELERWFTKIDHVFEHIRIPPVGEVLTPFYKTTVKKLQHYDLPLVGHVNHNFSVHAIHMGEDVLSVFEHAIKVLSCKDDLVDSRIVDMSDNEKLVGEGTTPRGADWEVVTLTASATQSSSSRGRRTQLTTLPVATTRVIVDLCLDCVRKLADNCTGLQGFLVFNAVGGGTGSGLGSLLLERLSVDYGKKYKLGFTIYPSPQAGKQARPEKFEIPSKIKLTLQPWTSSLRGWSSRRHTRWTLPSCTAMSVSEVEALYKLFKKINIAFIDDGLINKVSNGCLLLQANHARRSRRPTTLRAQSAAAMQGFPGSAPDPQQLQATMLAIEQACSLIQCFSVDLGDADSLLDRLWQKKKAEIKQ</sequence>
<accession>A0A804QTN3</accession>
<dbReference type="Proteomes" id="UP000007305">
    <property type="component" value="Chromosome 8"/>
</dbReference>
<dbReference type="InterPro" id="IPR000217">
    <property type="entry name" value="Tubulin"/>
</dbReference>
<keyword evidence="4" id="KW-0342">GTP-binding</keyword>
<protein>
    <recommendedName>
        <fullName evidence="5">Tubulin/FtsZ GTPase domain-containing protein</fullName>
    </recommendedName>
</protein>
<dbReference type="PRINTS" id="PR01161">
    <property type="entry name" value="TUBULIN"/>
</dbReference>
<dbReference type="GO" id="GO:0007017">
    <property type="term" value="P:microtubule-based process"/>
    <property type="evidence" value="ECO:0007669"/>
    <property type="project" value="InterPro"/>
</dbReference>
<dbReference type="Pfam" id="PF00091">
    <property type="entry name" value="Tubulin"/>
    <property type="match status" value="1"/>
</dbReference>
<dbReference type="SUPFAM" id="SSF52490">
    <property type="entry name" value="Tubulin nucleotide-binding domain-like"/>
    <property type="match status" value="1"/>
</dbReference>
<dbReference type="PROSITE" id="PS00227">
    <property type="entry name" value="TUBULIN"/>
    <property type="match status" value="1"/>
</dbReference>
<evidence type="ECO:0000259" key="5">
    <source>
        <dbReference type="Pfam" id="PF00091"/>
    </source>
</evidence>
<dbReference type="InParanoid" id="A0A804QTN3"/>
<feature type="domain" description="Tubulin/FtsZ GTPase" evidence="5">
    <location>
        <begin position="345"/>
        <end position="409"/>
    </location>
</feature>
<evidence type="ECO:0000256" key="4">
    <source>
        <dbReference type="ARBA" id="ARBA00023134"/>
    </source>
</evidence>